<sequence>LVSCPNSGMSAGLEQTANKSADALLLCIDIGTTAVKLLLVESATRRILYSGSNNIEASPVSTAPRQSVMSLHSILAAFSNLASKIDSHIDGDDNMLGRVSDILLCGQMHGIAMWRSEQPLASCSELVTWQDGRCSLEFLQSLPAPSRPEVVAPKSGFGLATLLWWQRHQPDRLAEFDACGSAMDWLAALLIGGSGSVRMSGQLAASWGYFDLAGQRWDADSLAAAGLPPRPRLPDIAPVGHVVGCLSPTLLTSLASGHAWAGRLPSSCRVRVPLGDLQCVVYSVYAPLQPSTLSSTSTGPADFDGRAFLNFGTSAQLGFLTSEPPQQPSVRDHAGIDCFPFFSPDRYVLLAASLNGGNVLAEFVQTLADWQEQLTGQRCPSETVWQRLQVLADEAEPASASDPDPLISPTLLDERCGGGTQGGSVLGLRMSSCRSLGRLYRSVCLGLINNLLSLCPPAALRQAGIDRIILAGSALRRNAVLRRAAALRFDECQFQSIVLEDGGARQQPAVADGAAGLAAQFLDWVAAGRGES</sequence>
<dbReference type="PANTHER" id="PTHR10196:SF67">
    <property type="entry name" value="SEDOHEPTULOKINASE"/>
    <property type="match status" value="1"/>
</dbReference>
<comment type="similarity">
    <text evidence="1">Belongs to the FGGY kinase family.</text>
</comment>
<dbReference type="Gene3D" id="3.30.420.40">
    <property type="match status" value="2"/>
</dbReference>
<dbReference type="GO" id="GO:0005829">
    <property type="term" value="C:cytosol"/>
    <property type="evidence" value="ECO:0007669"/>
    <property type="project" value="TreeGrafter"/>
</dbReference>
<dbReference type="STRING" id="282301.A0A267DND9"/>
<gene>
    <name evidence="5" type="ORF">BOX15_Mlig015692g1</name>
</gene>
<dbReference type="OrthoDB" id="10264182at2759"/>
<evidence type="ECO:0000313" key="5">
    <source>
        <dbReference type="EMBL" id="PAA50813.1"/>
    </source>
</evidence>
<dbReference type="GO" id="GO:0050277">
    <property type="term" value="F:sedoheptulokinase activity"/>
    <property type="evidence" value="ECO:0007669"/>
    <property type="project" value="TreeGrafter"/>
</dbReference>
<keyword evidence="6" id="KW-1185">Reference proteome</keyword>
<feature type="domain" description="Carbohydrate kinase FGGY N-terminal" evidence="4">
    <location>
        <begin position="25"/>
        <end position="250"/>
    </location>
</feature>
<comment type="caution">
    <text evidence="5">The sequence shown here is derived from an EMBL/GenBank/DDBJ whole genome shotgun (WGS) entry which is preliminary data.</text>
</comment>
<dbReference type="GO" id="GO:0006071">
    <property type="term" value="P:glycerol metabolic process"/>
    <property type="evidence" value="ECO:0007669"/>
    <property type="project" value="TreeGrafter"/>
</dbReference>
<keyword evidence="2" id="KW-0808">Transferase</keyword>
<proteinExistence type="inferred from homology"/>
<name>A0A267DND9_9PLAT</name>
<dbReference type="EMBL" id="NIVC01003558">
    <property type="protein sequence ID" value="PAA50813.1"/>
    <property type="molecule type" value="Genomic_DNA"/>
</dbReference>
<dbReference type="Pfam" id="PF00370">
    <property type="entry name" value="FGGY_N"/>
    <property type="match status" value="1"/>
</dbReference>
<dbReference type="CDD" id="cd07777">
    <property type="entry name" value="ASKHA_NBD_FGGY_SHK"/>
    <property type="match status" value="1"/>
</dbReference>
<dbReference type="SUPFAM" id="SSF53067">
    <property type="entry name" value="Actin-like ATPase domain"/>
    <property type="match status" value="2"/>
</dbReference>
<dbReference type="InterPro" id="IPR043129">
    <property type="entry name" value="ATPase_NBD"/>
</dbReference>
<evidence type="ECO:0000259" key="4">
    <source>
        <dbReference type="Pfam" id="PF00370"/>
    </source>
</evidence>
<evidence type="ECO:0000256" key="3">
    <source>
        <dbReference type="ARBA" id="ARBA00022777"/>
    </source>
</evidence>
<protein>
    <recommendedName>
        <fullName evidence="4">Carbohydrate kinase FGGY N-terminal domain-containing protein</fullName>
    </recommendedName>
</protein>
<dbReference type="Proteomes" id="UP000215902">
    <property type="component" value="Unassembled WGS sequence"/>
</dbReference>
<feature type="non-terminal residue" evidence="5">
    <location>
        <position position="1"/>
    </location>
</feature>
<dbReference type="AlphaFoldDB" id="A0A267DND9"/>
<accession>A0A267DND9</accession>
<evidence type="ECO:0000256" key="1">
    <source>
        <dbReference type="ARBA" id="ARBA00009156"/>
    </source>
</evidence>
<organism evidence="5 6">
    <name type="scientific">Macrostomum lignano</name>
    <dbReference type="NCBI Taxonomy" id="282301"/>
    <lineage>
        <taxon>Eukaryota</taxon>
        <taxon>Metazoa</taxon>
        <taxon>Spiralia</taxon>
        <taxon>Lophotrochozoa</taxon>
        <taxon>Platyhelminthes</taxon>
        <taxon>Rhabditophora</taxon>
        <taxon>Macrostomorpha</taxon>
        <taxon>Macrostomida</taxon>
        <taxon>Macrostomidae</taxon>
        <taxon>Macrostomum</taxon>
    </lineage>
</organism>
<dbReference type="PANTHER" id="PTHR10196">
    <property type="entry name" value="SUGAR KINASE"/>
    <property type="match status" value="1"/>
</dbReference>
<evidence type="ECO:0000313" key="6">
    <source>
        <dbReference type="Proteomes" id="UP000215902"/>
    </source>
</evidence>
<evidence type="ECO:0000256" key="2">
    <source>
        <dbReference type="ARBA" id="ARBA00022679"/>
    </source>
</evidence>
<reference evidence="5 6" key="1">
    <citation type="submission" date="2017-06" db="EMBL/GenBank/DDBJ databases">
        <title>A platform for efficient transgenesis in Macrostomum lignano, a flatworm model organism for stem cell research.</title>
        <authorList>
            <person name="Berezikov E."/>
        </authorList>
    </citation>
    <scope>NUCLEOTIDE SEQUENCE [LARGE SCALE GENOMIC DNA]</scope>
    <source>
        <strain evidence="5">DV1</strain>
        <tissue evidence="5">Whole organism</tissue>
    </source>
</reference>
<dbReference type="InterPro" id="IPR018484">
    <property type="entry name" value="FGGY_N"/>
</dbReference>
<keyword evidence="3" id="KW-0418">Kinase</keyword>